<keyword evidence="12" id="KW-0735">Signal-anchor</keyword>
<keyword evidence="8" id="KW-0808">Transferase</keyword>
<dbReference type="GO" id="GO:0030158">
    <property type="term" value="F:protein xylosyltransferase activity"/>
    <property type="evidence" value="ECO:0007669"/>
    <property type="project" value="UniProtKB-EC"/>
</dbReference>
<keyword evidence="13" id="KW-1133">Transmembrane helix</keyword>
<dbReference type="GO" id="GO:0015012">
    <property type="term" value="P:heparan sulfate proteoglycan biosynthetic process"/>
    <property type="evidence" value="ECO:0007669"/>
    <property type="project" value="UniProtKB-UniPathway"/>
</dbReference>
<comment type="pathway">
    <text evidence="4">Glycan metabolism; heparan sulfate biosynthesis.</text>
</comment>
<dbReference type="OrthoDB" id="2019572at2759"/>
<evidence type="ECO:0000256" key="14">
    <source>
        <dbReference type="ARBA" id="ARBA00023034"/>
    </source>
</evidence>
<evidence type="ECO:0000256" key="13">
    <source>
        <dbReference type="ARBA" id="ARBA00022989"/>
    </source>
</evidence>
<dbReference type="GO" id="GO:0005789">
    <property type="term" value="C:endoplasmic reticulum membrane"/>
    <property type="evidence" value="ECO:0007669"/>
    <property type="project" value="UniProtKB-SubCell"/>
</dbReference>
<comment type="catalytic activity">
    <reaction evidence="19">
        <text>UDP-alpha-D-xylose + L-seryl-[protein] = 3-O-(beta-D-xylosyl)-L-seryl-[protein] + UDP + H(+)</text>
        <dbReference type="Rhea" id="RHEA:50192"/>
        <dbReference type="Rhea" id="RHEA-COMP:9863"/>
        <dbReference type="Rhea" id="RHEA-COMP:12567"/>
        <dbReference type="ChEBI" id="CHEBI:15378"/>
        <dbReference type="ChEBI" id="CHEBI:29999"/>
        <dbReference type="ChEBI" id="CHEBI:57632"/>
        <dbReference type="ChEBI" id="CHEBI:58223"/>
        <dbReference type="ChEBI" id="CHEBI:132085"/>
        <dbReference type="EC" id="2.4.2.26"/>
    </reaction>
</comment>
<dbReference type="AlphaFoldDB" id="A0A7M5XCQ4"/>
<dbReference type="GO" id="GO:0000139">
    <property type="term" value="C:Golgi membrane"/>
    <property type="evidence" value="ECO:0007669"/>
    <property type="project" value="UniProtKB-SubCell"/>
</dbReference>
<keyword evidence="11" id="KW-0256">Endoplasmic reticulum</keyword>
<dbReference type="UniPathway" id="UPA00755"/>
<dbReference type="Pfam" id="PF02485">
    <property type="entry name" value="Branch"/>
    <property type="match status" value="1"/>
</dbReference>
<proteinExistence type="inferred from homology"/>
<keyword evidence="16" id="KW-1015">Disulfide bond</keyword>
<name>A0A7M5XCQ4_9CNID</name>
<evidence type="ECO:0000259" key="21">
    <source>
        <dbReference type="Pfam" id="PF12529"/>
    </source>
</evidence>
<evidence type="ECO:0000256" key="3">
    <source>
        <dbReference type="ARBA" id="ARBA00004840"/>
    </source>
</evidence>
<evidence type="ECO:0000313" key="22">
    <source>
        <dbReference type="EnsemblMetazoa" id="CLYHEMP021184.1"/>
    </source>
</evidence>
<dbReference type="UniPathway" id="UPA00756"/>
<feature type="region of interest" description="Disordered" evidence="20">
    <location>
        <begin position="462"/>
        <end position="487"/>
    </location>
</feature>
<dbReference type="Pfam" id="PF12529">
    <property type="entry name" value="Xylo_C"/>
    <property type="match status" value="1"/>
</dbReference>
<comment type="pathway">
    <text evidence="3">Glycan metabolism; chondroitin sulfate biosynthesis.</text>
</comment>
<evidence type="ECO:0000256" key="7">
    <source>
        <dbReference type="ARBA" id="ARBA00022676"/>
    </source>
</evidence>
<dbReference type="Proteomes" id="UP000594262">
    <property type="component" value="Unplaced"/>
</dbReference>
<keyword evidence="17" id="KW-0325">Glycoprotein</keyword>
<evidence type="ECO:0000256" key="16">
    <source>
        <dbReference type="ARBA" id="ARBA00023157"/>
    </source>
</evidence>
<dbReference type="GO" id="GO:0050650">
    <property type="term" value="P:chondroitin sulfate proteoglycan biosynthetic process"/>
    <property type="evidence" value="ECO:0007669"/>
    <property type="project" value="TreeGrafter"/>
</dbReference>
<evidence type="ECO:0000256" key="2">
    <source>
        <dbReference type="ARBA" id="ARBA00004648"/>
    </source>
</evidence>
<reference evidence="22" key="1">
    <citation type="submission" date="2021-01" db="UniProtKB">
        <authorList>
            <consortium name="EnsemblMetazoa"/>
        </authorList>
    </citation>
    <scope>IDENTIFICATION</scope>
</reference>
<accession>A0A7M5XCQ4</accession>
<dbReference type="InterPro" id="IPR043538">
    <property type="entry name" value="XYLT"/>
</dbReference>
<sequence length="487" mass="56241">MWRLGDRDLPSNIDFDGGSDWICLNRKFVDYLVHSDDTLVTGMKHMYRYALLPAESFFHVVLRNSRYCTSFAKGNMRLANWKRKLGCRCQYKHIVDWCGCSPNDFKPEDLVRLQSQTINHFARKFEPIVNQEIINLLDEWLFGKPETPLIARNVYWENVYHSRHDNGSKFDMILTALQSFSRVASKEQTVNDCEFFPIWRPEQATLYMLNDTFHGVLSQQEYKVIAGRTLRETIPMETYFQPIRFLEMKNGNMSEPANRLQSLAVGTSWDQKERIFRNIAGIIGPRDEPVLVHRWVHGPEFHVRIVWQDPLNVIAGMYQMKVDKTWVISFHKPKFNKPLRPGTWTVKIVFNDDITLGLTKFLVIPQNYYDGKEGVLNDVIATNNGPPAGLYASDYVVEFDRAANDTSERVVEFAKNSKSIGSSLEGWIDSIMQQHWKFVGICVSSERTGVKNKCIAQLPSCSNTDWSSKSPDPKSEVKRIEPNGYLS</sequence>
<evidence type="ECO:0000256" key="6">
    <source>
        <dbReference type="ARBA" id="ARBA00011972"/>
    </source>
</evidence>
<keyword evidence="9" id="KW-0812">Transmembrane</keyword>
<feature type="compositionally biased region" description="Basic and acidic residues" evidence="20">
    <location>
        <begin position="471"/>
        <end position="481"/>
    </location>
</feature>
<protein>
    <recommendedName>
        <fullName evidence="6">protein xylosyltransferase</fullName>
        <ecNumber evidence="6">2.4.2.26</ecNumber>
    </recommendedName>
    <alternativeName>
        <fullName evidence="18">Peptide O-xylosyltransferase</fullName>
    </alternativeName>
</protein>
<evidence type="ECO:0000256" key="8">
    <source>
        <dbReference type="ARBA" id="ARBA00022679"/>
    </source>
</evidence>
<comment type="subcellular location">
    <subcellularLocation>
        <location evidence="2">Endoplasmic reticulum membrane</location>
        <topology evidence="2">Single-pass type II membrane protein</topology>
    </subcellularLocation>
    <subcellularLocation>
        <location evidence="1">Golgi apparatus membrane</location>
        <topology evidence="1">Single-pass type II membrane protein</topology>
    </subcellularLocation>
</comment>
<evidence type="ECO:0000256" key="4">
    <source>
        <dbReference type="ARBA" id="ARBA00005093"/>
    </source>
</evidence>
<keyword evidence="23" id="KW-1185">Reference proteome</keyword>
<evidence type="ECO:0000256" key="20">
    <source>
        <dbReference type="SAM" id="MobiDB-lite"/>
    </source>
</evidence>
<evidence type="ECO:0000256" key="11">
    <source>
        <dbReference type="ARBA" id="ARBA00022824"/>
    </source>
</evidence>
<dbReference type="EC" id="2.4.2.26" evidence="6"/>
<evidence type="ECO:0000256" key="9">
    <source>
        <dbReference type="ARBA" id="ARBA00022692"/>
    </source>
</evidence>
<evidence type="ECO:0000256" key="15">
    <source>
        <dbReference type="ARBA" id="ARBA00023136"/>
    </source>
</evidence>
<evidence type="ECO:0000256" key="1">
    <source>
        <dbReference type="ARBA" id="ARBA00004323"/>
    </source>
</evidence>
<keyword evidence="7" id="KW-0328">Glycosyltransferase</keyword>
<evidence type="ECO:0000256" key="17">
    <source>
        <dbReference type="ARBA" id="ARBA00023180"/>
    </source>
</evidence>
<dbReference type="EnsemblMetazoa" id="CLYHEMT021184.1">
    <property type="protein sequence ID" value="CLYHEMP021184.1"/>
    <property type="gene ID" value="CLYHEMG021184"/>
</dbReference>
<dbReference type="InterPro" id="IPR024448">
    <property type="entry name" value="XylT_C"/>
</dbReference>
<organism evidence="22 23">
    <name type="scientific">Clytia hemisphaerica</name>
    <dbReference type="NCBI Taxonomy" id="252671"/>
    <lineage>
        <taxon>Eukaryota</taxon>
        <taxon>Metazoa</taxon>
        <taxon>Cnidaria</taxon>
        <taxon>Hydrozoa</taxon>
        <taxon>Hydroidolina</taxon>
        <taxon>Leptothecata</taxon>
        <taxon>Obeliida</taxon>
        <taxon>Clytiidae</taxon>
        <taxon>Clytia</taxon>
    </lineage>
</organism>
<evidence type="ECO:0000256" key="19">
    <source>
        <dbReference type="ARBA" id="ARBA00047847"/>
    </source>
</evidence>
<keyword evidence="15" id="KW-0472">Membrane</keyword>
<evidence type="ECO:0000256" key="5">
    <source>
        <dbReference type="ARBA" id="ARBA00010195"/>
    </source>
</evidence>
<dbReference type="GO" id="GO:0046872">
    <property type="term" value="F:metal ion binding"/>
    <property type="evidence" value="ECO:0007669"/>
    <property type="project" value="UniProtKB-KW"/>
</dbReference>
<keyword evidence="10" id="KW-0479">Metal-binding</keyword>
<evidence type="ECO:0000313" key="23">
    <source>
        <dbReference type="Proteomes" id="UP000594262"/>
    </source>
</evidence>
<dbReference type="PANTHER" id="PTHR46025">
    <property type="entry name" value="XYLOSYLTRANSFERASE OXT"/>
    <property type="match status" value="1"/>
</dbReference>
<evidence type="ECO:0000256" key="12">
    <source>
        <dbReference type="ARBA" id="ARBA00022968"/>
    </source>
</evidence>
<feature type="domain" description="Xylosyltransferase C-terminal" evidence="21">
    <location>
        <begin position="138"/>
        <end position="315"/>
    </location>
</feature>
<dbReference type="InterPro" id="IPR003406">
    <property type="entry name" value="Glyco_trans_14"/>
</dbReference>
<evidence type="ECO:0000256" key="18">
    <source>
        <dbReference type="ARBA" id="ARBA00042865"/>
    </source>
</evidence>
<comment type="similarity">
    <text evidence="5">Belongs to the glycosyltransferase 14 family. XylT subfamily.</text>
</comment>
<evidence type="ECO:0000256" key="10">
    <source>
        <dbReference type="ARBA" id="ARBA00022723"/>
    </source>
</evidence>
<keyword evidence="14" id="KW-0333">Golgi apparatus</keyword>
<dbReference type="PANTHER" id="PTHR46025:SF3">
    <property type="entry name" value="XYLOSYLTRANSFERASE OXT"/>
    <property type="match status" value="1"/>
</dbReference>